<keyword evidence="6 9" id="KW-0812">Transmembrane</keyword>
<sequence length="295" mass="31817">MSANDPETKDRSFPGKILLILEMIKFQHTVFALPFAFMGALLAARGLPTGRQCFYILLAMVGARSAAMAFNRLVDAELDALNPRTADRALPRGLLSRSFTGGFVLASALLFFFAAAQLNTLTLVLAPLALTVVLGYSFTKRFTAASHLVLGVSLSLAPIGGWIAVRGDMALTPLVLGLAVALWVAGFDILYSLADEDFDRQSGLHSLPALVGRVPAMRLARYLHLGAAFGFWLTGRLAGLGFLYFLAALLIGVLLWVEHRLISPQDLSRLNHAFFTINGAVSLVLGLATLFSLWP</sequence>
<evidence type="ECO:0000256" key="9">
    <source>
        <dbReference type="SAM" id="Phobius"/>
    </source>
</evidence>
<evidence type="ECO:0000256" key="6">
    <source>
        <dbReference type="ARBA" id="ARBA00022692"/>
    </source>
</evidence>
<keyword evidence="7 9" id="KW-1133">Transmembrane helix</keyword>
<dbReference type="GO" id="GO:0006744">
    <property type="term" value="P:ubiquinone biosynthetic process"/>
    <property type="evidence" value="ECO:0007669"/>
    <property type="project" value="TreeGrafter"/>
</dbReference>
<evidence type="ECO:0000256" key="8">
    <source>
        <dbReference type="ARBA" id="ARBA00023136"/>
    </source>
</evidence>
<feature type="transmembrane region" description="Helical" evidence="9">
    <location>
        <begin position="237"/>
        <end position="257"/>
    </location>
</feature>
<gene>
    <name evidence="10" type="ORF">ENW48_04890</name>
</gene>
<evidence type="ECO:0000256" key="4">
    <source>
        <dbReference type="ARBA" id="ARBA00022475"/>
    </source>
</evidence>
<dbReference type="InterPro" id="IPR006371">
    <property type="entry name" value="Polyprenyltransferase_UbiA-li"/>
</dbReference>
<evidence type="ECO:0000256" key="7">
    <source>
        <dbReference type="ARBA" id="ARBA00022989"/>
    </source>
</evidence>
<evidence type="ECO:0000256" key="2">
    <source>
        <dbReference type="ARBA" id="ARBA00004141"/>
    </source>
</evidence>
<comment type="caution">
    <text evidence="10">The sequence shown here is derived from an EMBL/GenBank/DDBJ whole genome shotgun (WGS) entry which is preliminary data.</text>
</comment>
<dbReference type="EMBL" id="DTKJ01000037">
    <property type="protein sequence ID" value="HGZ11531.1"/>
    <property type="molecule type" value="Genomic_DNA"/>
</dbReference>
<dbReference type="AlphaFoldDB" id="A0A7C5ALD5"/>
<accession>A0A7C5ALD5</accession>
<feature type="transmembrane region" description="Helical" evidence="9">
    <location>
        <begin position="26"/>
        <end position="47"/>
    </location>
</feature>
<comment type="similarity">
    <text evidence="3">Belongs to the UbiA prenyltransferase family.</text>
</comment>
<keyword evidence="8 9" id="KW-0472">Membrane</keyword>
<protein>
    <submittedName>
        <fullName evidence="10">4-hydroxybenzoate octaprenyltransferase</fullName>
    </submittedName>
</protein>
<keyword evidence="5 10" id="KW-0808">Transferase</keyword>
<proteinExistence type="inferred from homology"/>
<dbReference type="InterPro" id="IPR000537">
    <property type="entry name" value="UbiA_prenyltransferase"/>
</dbReference>
<comment type="subcellular location">
    <subcellularLocation>
        <location evidence="2">Membrane</location>
        <topology evidence="2">Multi-pass membrane protein</topology>
    </subcellularLocation>
</comment>
<dbReference type="Gene3D" id="1.10.357.140">
    <property type="entry name" value="UbiA prenyltransferase"/>
    <property type="match status" value="1"/>
</dbReference>
<dbReference type="InterPro" id="IPR044878">
    <property type="entry name" value="UbiA_sf"/>
</dbReference>
<evidence type="ECO:0000256" key="3">
    <source>
        <dbReference type="ARBA" id="ARBA00005985"/>
    </source>
</evidence>
<keyword evidence="4" id="KW-1003">Cell membrane</keyword>
<dbReference type="CDD" id="cd13959">
    <property type="entry name" value="PT_UbiA_COQ2"/>
    <property type="match status" value="1"/>
</dbReference>
<organism evidence="10">
    <name type="scientific">Desulfobacca acetoxidans</name>
    <dbReference type="NCBI Taxonomy" id="60893"/>
    <lineage>
        <taxon>Bacteria</taxon>
        <taxon>Pseudomonadati</taxon>
        <taxon>Thermodesulfobacteriota</taxon>
        <taxon>Desulfobaccia</taxon>
        <taxon>Desulfobaccales</taxon>
        <taxon>Desulfobaccaceae</taxon>
        <taxon>Desulfobacca</taxon>
    </lineage>
</organism>
<feature type="transmembrane region" description="Helical" evidence="9">
    <location>
        <begin position="121"/>
        <end position="138"/>
    </location>
</feature>
<name>A0A7C5ALD5_9BACT</name>
<dbReference type="Pfam" id="PF01040">
    <property type="entry name" value="UbiA"/>
    <property type="match status" value="1"/>
</dbReference>
<evidence type="ECO:0000256" key="5">
    <source>
        <dbReference type="ARBA" id="ARBA00022679"/>
    </source>
</evidence>
<dbReference type="PANTHER" id="PTHR11048:SF28">
    <property type="entry name" value="4-HYDROXYBENZOATE POLYPRENYLTRANSFERASE, MITOCHONDRIAL"/>
    <property type="match status" value="1"/>
</dbReference>
<dbReference type="InterPro" id="IPR039653">
    <property type="entry name" value="Prenyltransferase"/>
</dbReference>
<dbReference type="GO" id="GO:0005886">
    <property type="term" value="C:plasma membrane"/>
    <property type="evidence" value="ECO:0007669"/>
    <property type="project" value="TreeGrafter"/>
</dbReference>
<evidence type="ECO:0000313" key="10">
    <source>
        <dbReference type="EMBL" id="HGZ11531.1"/>
    </source>
</evidence>
<dbReference type="FunFam" id="1.10.357.140:FF:000008">
    <property type="entry name" value="4-hydroxybenzoate octaprenyltransferase"/>
    <property type="match status" value="1"/>
</dbReference>
<evidence type="ECO:0000256" key="1">
    <source>
        <dbReference type="ARBA" id="ARBA00001946"/>
    </source>
</evidence>
<feature type="transmembrane region" description="Helical" evidence="9">
    <location>
        <begin position="144"/>
        <end position="165"/>
    </location>
</feature>
<dbReference type="NCBIfam" id="TIGR01475">
    <property type="entry name" value="ubiA_other"/>
    <property type="match status" value="1"/>
</dbReference>
<feature type="transmembrane region" description="Helical" evidence="9">
    <location>
        <begin position="174"/>
        <end position="194"/>
    </location>
</feature>
<reference evidence="10" key="1">
    <citation type="journal article" date="2020" name="mSystems">
        <title>Genome- and Community-Level Interaction Insights into Carbon Utilization and Element Cycling Functions of Hydrothermarchaeota in Hydrothermal Sediment.</title>
        <authorList>
            <person name="Zhou Z."/>
            <person name="Liu Y."/>
            <person name="Xu W."/>
            <person name="Pan J."/>
            <person name="Luo Z.H."/>
            <person name="Li M."/>
        </authorList>
    </citation>
    <scope>NUCLEOTIDE SEQUENCE [LARGE SCALE GENOMIC DNA]</scope>
    <source>
        <strain evidence="10">SpSt-853</strain>
    </source>
</reference>
<dbReference type="Gene3D" id="1.20.120.1780">
    <property type="entry name" value="UbiA prenyltransferase"/>
    <property type="match status" value="1"/>
</dbReference>
<feature type="transmembrane region" description="Helical" evidence="9">
    <location>
        <begin position="94"/>
        <end position="114"/>
    </location>
</feature>
<comment type="cofactor">
    <cofactor evidence="1">
        <name>Mg(2+)</name>
        <dbReference type="ChEBI" id="CHEBI:18420"/>
    </cofactor>
</comment>
<feature type="transmembrane region" description="Helical" evidence="9">
    <location>
        <begin position="269"/>
        <end position="294"/>
    </location>
</feature>
<dbReference type="PANTHER" id="PTHR11048">
    <property type="entry name" value="PRENYLTRANSFERASES"/>
    <property type="match status" value="1"/>
</dbReference>
<dbReference type="GO" id="GO:0016765">
    <property type="term" value="F:transferase activity, transferring alkyl or aryl (other than methyl) groups"/>
    <property type="evidence" value="ECO:0007669"/>
    <property type="project" value="InterPro"/>
</dbReference>